<evidence type="ECO:0000313" key="1">
    <source>
        <dbReference type="EMBL" id="MCS3866854.1"/>
    </source>
</evidence>
<protein>
    <submittedName>
        <fullName evidence="1">Uncharacterized protein</fullName>
    </submittedName>
</protein>
<sequence>MLRQNSFSGTGEKELWTMMVTLHRQWSTNSREPAVEM</sequence>
<name>A0A9X2U4T2_9BACT</name>
<organism evidence="1 2">
    <name type="scientific">Salinibacter ruber</name>
    <dbReference type="NCBI Taxonomy" id="146919"/>
    <lineage>
        <taxon>Bacteria</taxon>
        <taxon>Pseudomonadati</taxon>
        <taxon>Rhodothermota</taxon>
        <taxon>Rhodothermia</taxon>
        <taxon>Rhodothermales</taxon>
        <taxon>Salinibacteraceae</taxon>
        <taxon>Salinibacter</taxon>
    </lineage>
</organism>
<comment type="caution">
    <text evidence="1">The sequence shown here is derived from an EMBL/GenBank/DDBJ whole genome shotgun (WGS) entry which is preliminary data.</text>
</comment>
<evidence type="ECO:0000313" key="2">
    <source>
        <dbReference type="Proteomes" id="UP001155034"/>
    </source>
</evidence>
<reference evidence="1" key="1">
    <citation type="submission" date="2022-08" db="EMBL/GenBank/DDBJ databases">
        <title>Genomic Encyclopedia of Type Strains, Phase V (KMG-V): Genome sequencing to study the core and pangenomes of soil and plant-associated prokaryotes.</title>
        <authorList>
            <person name="Whitman W."/>
        </authorList>
    </citation>
    <scope>NUCLEOTIDE SEQUENCE</scope>
    <source>
        <strain evidence="1">SP2016B</strain>
    </source>
</reference>
<dbReference type="AlphaFoldDB" id="A0A9X2U4T2"/>
<dbReference type="EMBL" id="JANTYZ010000023">
    <property type="protein sequence ID" value="MCS3866854.1"/>
    <property type="molecule type" value="Genomic_DNA"/>
</dbReference>
<gene>
    <name evidence="1" type="ORF">GGP82_003437</name>
</gene>
<dbReference type="Proteomes" id="UP001155034">
    <property type="component" value="Unassembled WGS sequence"/>
</dbReference>
<proteinExistence type="predicted"/>
<accession>A0A9X2U4T2</accession>